<keyword evidence="11 15" id="KW-0175">Coiled coil</keyword>
<gene>
    <name evidence="19" type="ORF">BDY17DRAFT_133566</name>
</gene>
<dbReference type="Pfam" id="PF08647">
    <property type="entry name" value="BRE1"/>
    <property type="match status" value="1"/>
</dbReference>
<keyword evidence="7 14" id="KW-0863">Zinc-finger</keyword>
<dbReference type="InterPro" id="IPR018957">
    <property type="entry name" value="Znf_C3HC4_RING-type"/>
</dbReference>
<proteinExistence type="inferred from homology"/>
<evidence type="ECO:0000256" key="10">
    <source>
        <dbReference type="ARBA" id="ARBA00022853"/>
    </source>
</evidence>
<dbReference type="GO" id="GO:0033503">
    <property type="term" value="C:HULC complex"/>
    <property type="evidence" value="ECO:0007669"/>
    <property type="project" value="TreeGrafter"/>
</dbReference>
<dbReference type="GO" id="GO:0006325">
    <property type="term" value="P:chromatin organization"/>
    <property type="evidence" value="ECO:0007669"/>
    <property type="project" value="UniProtKB-KW"/>
</dbReference>
<feature type="compositionally biased region" description="Low complexity" evidence="17">
    <location>
        <begin position="248"/>
        <end position="257"/>
    </location>
</feature>
<evidence type="ECO:0000256" key="14">
    <source>
        <dbReference type="PROSITE-ProRule" id="PRU00175"/>
    </source>
</evidence>
<dbReference type="GO" id="GO:0005634">
    <property type="term" value="C:nucleus"/>
    <property type="evidence" value="ECO:0007669"/>
    <property type="project" value="UniProtKB-SubCell"/>
</dbReference>
<feature type="domain" description="RING-type" evidence="18">
    <location>
        <begin position="690"/>
        <end position="728"/>
    </location>
</feature>
<dbReference type="InterPro" id="IPR017907">
    <property type="entry name" value="Znf_RING_CS"/>
</dbReference>
<sequence length="743" mass="83724">MTATQALPVVALPPPPFDATIAVKMEDRKRSLANDAAEDAMPSRKRARDENGQMMRMDAEKEKDVENYQKDAILRQMKEYKRQKRDLEDQNADLLKRCEFHDDHLRTIDAWFAQLLDEVRVMASETLPIPLSKATDAGEEIYTSALLFKNSAKFSEHLQARSSSIKSAISDLFGRMPSASPDVESLRRQLNELLAEEKQHTVELRKAIDDKESLSERLEAASYRYMTAEKKLDRAKSSQVLKLEKAAMMGSSAEASSPTTSKKAATPKREQSEVNGEPENAAASAEIETARREAVAVADQRKAQLDEIEQDNERLTNELSAARTKLASLTDDDYAETSLFRMVKSQYEDVVNRVNDLEASSTTLRQENQRLQSERTSYRSVVDDEHRNTTIETETQLARTENDLSRIRVQRDDLQAELTVRKTAEDTRRISTEQTKQLVAARDARISALESEVERLRLQNGESPTPDSNLDDLDTDSLKNKLRTLQAQHELLGNELASMASAWRKAQSLASQKVQEISDFEEQISRLNMEKTKANQKYFDAMKTKDLQQNELKAVKNQNLRSSEIVTQLKDTEGRTRELVANLERQVVEAKEELAGLEKQYKGLEQKHKDLALTGAGVSKQIEDYKTLIAGKDREILDAKKAKRETEEEAEKTKVRLEDATKQLDILKKSTSSAAGGSGGEANWRKVAICPVCNTNIRNTVIKLCGHVFCRSCVNDLISNRSRKCPSCGRAFGNGDHMHIVLT</sequence>
<dbReference type="AlphaFoldDB" id="A0A6A6PY91"/>
<evidence type="ECO:0000313" key="19">
    <source>
        <dbReference type="EMBL" id="KAF2484699.1"/>
    </source>
</evidence>
<dbReference type="Gene3D" id="3.30.40.10">
    <property type="entry name" value="Zinc/RING finger domain, C3HC4 (zinc finger)"/>
    <property type="match status" value="1"/>
</dbReference>
<keyword evidence="9 15" id="KW-0862">Zinc</keyword>
<evidence type="ECO:0000256" key="1">
    <source>
        <dbReference type="ARBA" id="ARBA00000900"/>
    </source>
</evidence>
<dbReference type="InterPro" id="IPR013956">
    <property type="entry name" value="E3_ubiquit_lig_Bre1"/>
</dbReference>
<dbReference type="InterPro" id="IPR058643">
    <property type="entry name" value="BRE1-like_CC"/>
</dbReference>
<feature type="region of interest" description="Disordered" evidence="17">
    <location>
        <begin position="248"/>
        <end position="286"/>
    </location>
</feature>
<dbReference type="UniPathway" id="UPA00143"/>
<feature type="region of interest" description="Disordered" evidence="17">
    <location>
        <begin position="30"/>
        <end position="63"/>
    </location>
</feature>
<feature type="coiled-coil region" evidence="16">
    <location>
        <begin position="183"/>
        <end position="231"/>
    </location>
</feature>
<dbReference type="GeneID" id="54470443"/>
<evidence type="ECO:0000256" key="7">
    <source>
        <dbReference type="ARBA" id="ARBA00022771"/>
    </source>
</evidence>
<evidence type="ECO:0000256" key="5">
    <source>
        <dbReference type="ARBA" id="ARBA00022679"/>
    </source>
</evidence>
<evidence type="ECO:0000259" key="18">
    <source>
        <dbReference type="PROSITE" id="PS50089"/>
    </source>
</evidence>
<keyword evidence="6 15" id="KW-0479">Metal-binding</keyword>
<comment type="subcellular location">
    <subcellularLocation>
        <location evidence="2 15">Nucleus</location>
    </subcellularLocation>
</comment>
<accession>A0A6A6PY91</accession>
<keyword evidence="5 15" id="KW-0808">Transferase</keyword>
<dbReference type="SUPFAM" id="SSF57850">
    <property type="entry name" value="RING/U-box"/>
    <property type="match status" value="1"/>
</dbReference>
<dbReference type="RefSeq" id="XP_033591268.1">
    <property type="nucleotide sequence ID" value="XM_033729441.1"/>
</dbReference>
<dbReference type="GO" id="GO:0008270">
    <property type="term" value="F:zinc ion binding"/>
    <property type="evidence" value="ECO:0007669"/>
    <property type="project" value="UniProtKB-KW"/>
</dbReference>
<organism evidence="19 20">
    <name type="scientific">Neohortaea acidophila</name>
    <dbReference type="NCBI Taxonomy" id="245834"/>
    <lineage>
        <taxon>Eukaryota</taxon>
        <taxon>Fungi</taxon>
        <taxon>Dikarya</taxon>
        <taxon>Ascomycota</taxon>
        <taxon>Pezizomycotina</taxon>
        <taxon>Dothideomycetes</taxon>
        <taxon>Dothideomycetidae</taxon>
        <taxon>Mycosphaerellales</taxon>
        <taxon>Teratosphaeriaceae</taxon>
        <taxon>Neohortaea</taxon>
    </lineage>
</organism>
<evidence type="ECO:0000256" key="3">
    <source>
        <dbReference type="ARBA" id="ARBA00004906"/>
    </source>
</evidence>
<dbReference type="CDD" id="cd16499">
    <property type="entry name" value="RING-HC_Bre1-like"/>
    <property type="match status" value="1"/>
</dbReference>
<dbReference type="SMART" id="SM00184">
    <property type="entry name" value="RING"/>
    <property type="match status" value="1"/>
</dbReference>
<dbReference type="GO" id="GO:0016567">
    <property type="term" value="P:protein ubiquitination"/>
    <property type="evidence" value="ECO:0007669"/>
    <property type="project" value="UniProtKB-UniRule"/>
</dbReference>
<keyword evidence="8 15" id="KW-0833">Ubl conjugation pathway</keyword>
<comment type="catalytic activity">
    <reaction evidence="1 15">
        <text>S-ubiquitinyl-[E2 ubiquitin-conjugating enzyme]-L-cysteine + [acceptor protein]-L-lysine = [E2 ubiquitin-conjugating enzyme]-L-cysteine + N(6)-ubiquitinyl-[acceptor protein]-L-lysine.</text>
        <dbReference type="EC" id="2.3.2.27"/>
    </reaction>
</comment>
<feature type="compositionally biased region" description="Basic and acidic residues" evidence="17">
    <location>
        <begin position="47"/>
        <end position="63"/>
    </location>
</feature>
<dbReference type="OrthoDB" id="654191at2759"/>
<dbReference type="Pfam" id="PF00097">
    <property type="entry name" value="zf-C3HC4"/>
    <property type="match status" value="1"/>
</dbReference>
<evidence type="ECO:0000256" key="16">
    <source>
        <dbReference type="SAM" id="Coils"/>
    </source>
</evidence>
<evidence type="ECO:0000256" key="17">
    <source>
        <dbReference type="SAM" id="MobiDB-lite"/>
    </source>
</evidence>
<protein>
    <recommendedName>
        <fullName evidence="15">E3 ubiquitin protein ligase</fullName>
        <ecNumber evidence="15">2.3.2.27</ecNumber>
    </recommendedName>
</protein>
<keyword evidence="12 15" id="KW-0539">Nucleus</keyword>
<evidence type="ECO:0000256" key="6">
    <source>
        <dbReference type="ARBA" id="ARBA00022723"/>
    </source>
</evidence>
<keyword evidence="10 15" id="KW-0156">Chromatin regulator</keyword>
<evidence type="ECO:0000256" key="4">
    <source>
        <dbReference type="ARBA" id="ARBA00005555"/>
    </source>
</evidence>
<comment type="similarity">
    <text evidence="4 15">Belongs to the BRE1 family.</text>
</comment>
<feature type="coiled-coil region" evidence="16">
    <location>
        <begin position="573"/>
        <end position="670"/>
    </location>
</feature>
<dbReference type="Proteomes" id="UP000799767">
    <property type="component" value="Unassembled WGS sequence"/>
</dbReference>
<comment type="function">
    <text evidence="13">E3 ubiquitin-protein ligase that mediates monoubiquitination of histone H2B to form H2BK123ub1. H2BK123ub1 gives a specific tag for epigenetic transcriptional activation and is also a prerequisite for H3K4me and H3K79me formation.</text>
</comment>
<evidence type="ECO:0000313" key="20">
    <source>
        <dbReference type="Proteomes" id="UP000799767"/>
    </source>
</evidence>
<dbReference type="InterPro" id="IPR001841">
    <property type="entry name" value="Znf_RING"/>
</dbReference>
<evidence type="ECO:0000256" key="2">
    <source>
        <dbReference type="ARBA" id="ARBA00004123"/>
    </source>
</evidence>
<dbReference type="EMBL" id="MU001634">
    <property type="protein sequence ID" value="KAF2484699.1"/>
    <property type="molecule type" value="Genomic_DNA"/>
</dbReference>
<dbReference type="InterPro" id="IPR013083">
    <property type="entry name" value="Znf_RING/FYVE/PHD"/>
</dbReference>
<evidence type="ECO:0000256" key="15">
    <source>
        <dbReference type="RuleBase" id="RU365038"/>
    </source>
</evidence>
<comment type="pathway">
    <text evidence="3 15">Protein modification; protein ubiquitination.</text>
</comment>
<dbReference type="PANTHER" id="PTHR23163">
    <property type="entry name" value="RING FINGER PROTEIN-RELATED"/>
    <property type="match status" value="1"/>
</dbReference>
<evidence type="ECO:0000256" key="13">
    <source>
        <dbReference type="ARBA" id="ARBA00059679"/>
    </source>
</evidence>
<feature type="compositionally biased region" description="Basic and acidic residues" evidence="17">
    <location>
        <begin position="372"/>
        <end position="383"/>
    </location>
</feature>
<feature type="region of interest" description="Disordered" evidence="17">
    <location>
        <begin position="364"/>
        <end position="383"/>
    </location>
</feature>
<evidence type="ECO:0000256" key="8">
    <source>
        <dbReference type="ARBA" id="ARBA00022786"/>
    </source>
</evidence>
<evidence type="ECO:0000256" key="12">
    <source>
        <dbReference type="ARBA" id="ARBA00023242"/>
    </source>
</evidence>
<dbReference type="PROSITE" id="PS00518">
    <property type="entry name" value="ZF_RING_1"/>
    <property type="match status" value="1"/>
</dbReference>
<dbReference type="Pfam" id="PF26095">
    <property type="entry name" value="CC_Bre1"/>
    <property type="match status" value="1"/>
</dbReference>
<dbReference type="GO" id="GO:0061630">
    <property type="term" value="F:ubiquitin protein ligase activity"/>
    <property type="evidence" value="ECO:0007669"/>
    <property type="project" value="UniProtKB-EC"/>
</dbReference>
<dbReference type="PROSITE" id="PS50089">
    <property type="entry name" value="ZF_RING_2"/>
    <property type="match status" value="1"/>
</dbReference>
<reference evidence="19" key="1">
    <citation type="journal article" date="2020" name="Stud. Mycol.">
        <title>101 Dothideomycetes genomes: a test case for predicting lifestyles and emergence of pathogens.</title>
        <authorList>
            <person name="Haridas S."/>
            <person name="Albert R."/>
            <person name="Binder M."/>
            <person name="Bloem J."/>
            <person name="Labutti K."/>
            <person name="Salamov A."/>
            <person name="Andreopoulos B."/>
            <person name="Baker S."/>
            <person name="Barry K."/>
            <person name="Bills G."/>
            <person name="Bluhm B."/>
            <person name="Cannon C."/>
            <person name="Castanera R."/>
            <person name="Culley D."/>
            <person name="Daum C."/>
            <person name="Ezra D."/>
            <person name="Gonzalez J."/>
            <person name="Henrissat B."/>
            <person name="Kuo A."/>
            <person name="Liang C."/>
            <person name="Lipzen A."/>
            <person name="Lutzoni F."/>
            <person name="Magnuson J."/>
            <person name="Mondo S."/>
            <person name="Nolan M."/>
            <person name="Ohm R."/>
            <person name="Pangilinan J."/>
            <person name="Park H.-J."/>
            <person name="Ramirez L."/>
            <person name="Alfaro M."/>
            <person name="Sun H."/>
            <person name="Tritt A."/>
            <person name="Yoshinaga Y."/>
            <person name="Zwiers L.-H."/>
            <person name="Turgeon B."/>
            <person name="Goodwin S."/>
            <person name="Spatafora J."/>
            <person name="Crous P."/>
            <person name="Grigoriev I."/>
        </authorList>
    </citation>
    <scope>NUCLEOTIDE SEQUENCE</scope>
    <source>
        <strain evidence="19">CBS 113389</strain>
    </source>
</reference>
<dbReference type="PANTHER" id="PTHR23163:SF0">
    <property type="entry name" value="E3 UBIQUITIN-PROTEIN LIGASE BRE1"/>
    <property type="match status" value="1"/>
</dbReference>
<dbReference type="EC" id="2.3.2.27" evidence="15"/>
<feature type="coiled-coil region" evidence="16">
    <location>
        <begin position="70"/>
        <end position="97"/>
    </location>
</feature>
<keyword evidence="20" id="KW-1185">Reference proteome</keyword>
<name>A0A6A6PY91_9PEZI</name>
<evidence type="ECO:0000256" key="11">
    <source>
        <dbReference type="ARBA" id="ARBA00023054"/>
    </source>
</evidence>
<evidence type="ECO:0000256" key="9">
    <source>
        <dbReference type="ARBA" id="ARBA00022833"/>
    </source>
</evidence>